<name>A0ABX3D8B0_9VIBR</name>
<accession>A0ABX3D8B0</accession>
<sequence>MIELNKPQTPIQCNASSYSRSLLLAKESNCSNVTWGSNGARVYEDGFGGSLRVFDELQLGAFRKRIVSAFSSI</sequence>
<evidence type="ECO:0000313" key="2">
    <source>
        <dbReference type="Proteomes" id="UP000180133"/>
    </source>
</evidence>
<comment type="caution">
    <text evidence="1">The sequence shown here is derived from an EMBL/GenBank/DDBJ whole genome shotgun (WGS) entry which is preliminary data.</text>
</comment>
<dbReference type="Proteomes" id="UP000180133">
    <property type="component" value="Unassembled WGS sequence"/>
</dbReference>
<protein>
    <submittedName>
        <fullName evidence="1">Uncharacterized protein</fullName>
    </submittedName>
</protein>
<gene>
    <name evidence="1" type="ORF">BI375_03950</name>
</gene>
<evidence type="ECO:0000313" key="1">
    <source>
        <dbReference type="EMBL" id="OHY92618.1"/>
    </source>
</evidence>
<organism evidence="1 2">
    <name type="scientific">Vibrio rotiferianus</name>
    <dbReference type="NCBI Taxonomy" id="190895"/>
    <lineage>
        <taxon>Bacteria</taxon>
        <taxon>Pseudomonadati</taxon>
        <taxon>Pseudomonadota</taxon>
        <taxon>Gammaproteobacteria</taxon>
        <taxon>Vibrionales</taxon>
        <taxon>Vibrionaceae</taxon>
        <taxon>Vibrio</taxon>
    </lineage>
</organism>
<reference evidence="1 2" key="1">
    <citation type="submission" date="2016-09" db="EMBL/GenBank/DDBJ databases">
        <title>Isolation, identification and antibiotic sensitivity analysis of bacterial pathogen from juvenile Hippocampus erectus with tail-rotted disease.</title>
        <authorList>
            <person name="Yang Q."/>
        </authorList>
    </citation>
    <scope>NUCLEOTIDE SEQUENCE [LARGE SCALE GENOMIC DNA]</scope>
    <source>
        <strain evidence="1 2">HM-10</strain>
    </source>
</reference>
<proteinExistence type="predicted"/>
<keyword evidence="2" id="KW-1185">Reference proteome</keyword>
<dbReference type="EMBL" id="MKFT01000012">
    <property type="protein sequence ID" value="OHY92618.1"/>
    <property type="molecule type" value="Genomic_DNA"/>
</dbReference>